<reference evidence="1" key="1">
    <citation type="submission" date="2018-05" db="EMBL/GenBank/DDBJ databases">
        <authorList>
            <person name="Lanie J.A."/>
            <person name="Ng W.-L."/>
            <person name="Kazmierczak K.M."/>
            <person name="Andrzejewski T.M."/>
            <person name="Davidsen T.M."/>
            <person name="Wayne K.J."/>
            <person name="Tettelin H."/>
            <person name="Glass J.I."/>
            <person name="Rusch D."/>
            <person name="Podicherti R."/>
            <person name="Tsui H.-C.T."/>
            <person name="Winkler M.E."/>
        </authorList>
    </citation>
    <scope>NUCLEOTIDE SEQUENCE</scope>
</reference>
<gene>
    <name evidence="1" type="ORF">METZ01_LOCUS87856</name>
</gene>
<evidence type="ECO:0000313" key="1">
    <source>
        <dbReference type="EMBL" id="SVA35002.1"/>
    </source>
</evidence>
<dbReference type="AlphaFoldDB" id="A0A381V3Q7"/>
<name>A0A381V3Q7_9ZZZZ</name>
<accession>A0A381V3Q7</accession>
<sequence>MTFKLSSESDSGSAATDIIRHGEIISYQLTPLGSNYTFVVKMELDGSESQAIYKPREGEAPLWDFPSGTLYKREYAAYLLSEVLGWDIVPFTIIRDGPYGIGSVQQFVDHDPKQNYYTLEDGCADQLRVIACFDLVANSTDRKANHLLMGSGGKIWSIDHGLTFHSDMKVRTVIWDFCSEPIPERLLNSLTQLRERLDSSVEDHPSLLKELVNLLPSEEVRALERRLDWVLEERIFPGLPGHNRRRRG</sequence>
<dbReference type="EMBL" id="UINC01007770">
    <property type="protein sequence ID" value="SVA35002.1"/>
    <property type="molecule type" value="Genomic_DNA"/>
</dbReference>
<organism evidence="1">
    <name type="scientific">marine metagenome</name>
    <dbReference type="NCBI Taxonomy" id="408172"/>
    <lineage>
        <taxon>unclassified sequences</taxon>
        <taxon>metagenomes</taxon>
        <taxon>ecological metagenomes</taxon>
    </lineage>
</organism>
<proteinExistence type="predicted"/>
<evidence type="ECO:0008006" key="2">
    <source>
        <dbReference type="Google" id="ProtNLM"/>
    </source>
</evidence>
<protein>
    <recommendedName>
        <fullName evidence="2">PI3K/PI4K catalytic domain-containing protein</fullName>
    </recommendedName>
</protein>